<name>A0A151JX30_9HYME</name>
<reference evidence="1 2" key="1">
    <citation type="submission" date="2016-03" db="EMBL/GenBank/DDBJ databases">
        <title>Trachymyrmex septentrionalis WGS genome.</title>
        <authorList>
            <person name="Nygaard S."/>
            <person name="Hu H."/>
            <person name="Boomsma J."/>
            <person name="Zhang G."/>
        </authorList>
    </citation>
    <scope>NUCLEOTIDE SEQUENCE [LARGE SCALE GENOMIC DNA]</scope>
    <source>
        <strain evidence="1">Tsep2-gDNA-1</strain>
        <tissue evidence="1">Whole body</tissue>
    </source>
</reference>
<accession>A0A151JX30</accession>
<gene>
    <name evidence="1" type="ORF">ALC56_06407</name>
</gene>
<evidence type="ECO:0000313" key="1">
    <source>
        <dbReference type="EMBL" id="KYN39202.1"/>
    </source>
</evidence>
<dbReference type="EMBL" id="KQ981623">
    <property type="protein sequence ID" value="KYN39202.1"/>
    <property type="molecule type" value="Genomic_DNA"/>
</dbReference>
<proteinExistence type="predicted"/>
<dbReference type="AlphaFoldDB" id="A0A151JX30"/>
<organism evidence="1 2">
    <name type="scientific">Trachymyrmex septentrionalis</name>
    <dbReference type="NCBI Taxonomy" id="34720"/>
    <lineage>
        <taxon>Eukaryota</taxon>
        <taxon>Metazoa</taxon>
        <taxon>Ecdysozoa</taxon>
        <taxon>Arthropoda</taxon>
        <taxon>Hexapoda</taxon>
        <taxon>Insecta</taxon>
        <taxon>Pterygota</taxon>
        <taxon>Neoptera</taxon>
        <taxon>Endopterygota</taxon>
        <taxon>Hymenoptera</taxon>
        <taxon>Apocrita</taxon>
        <taxon>Aculeata</taxon>
        <taxon>Formicoidea</taxon>
        <taxon>Formicidae</taxon>
        <taxon>Myrmicinae</taxon>
        <taxon>Trachymyrmex</taxon>
    </lineage>
</organism>
<protein>
    <submittedName>
        <fullName evidence="1">Uncharacterized protein</fullName>
    </submittedName>
</protein>
<sequence length="316" mass="37512">FLEDISSVVLERVQDTRERYNYIKVNTREARHRTLAFLEKFQERDSGWALSRIMNLTININKRNAMSMECQFKVLQEIMTKTINILPIQRANDKKEKHVNLLYLQDIYHAYQHHHQIFSIGYLRSLYDNSLSKYRFCRDPDCVSWFVQKLRSLAHCVKILAANVSMKILSSEQWKTLRSEIIARYRDPVYLNCNLNYKKTYFIPIKLLSMTKEKYKSFTNNVKIPLKDNKKVSDLIKDENNGNNIVARSITFDNYTRCLNDETKMMRQQSCIRSTLHQVYTISETKIALSPYDDKRDVIQPNSTKTLSWGHYRIPL</sequence>
<feature type="non-terminal residue" evidence="1">
    <location>
        <position position="1"/>
    </location>
</feature>
<dbReference type="Proteomes" id="UP000078541">
    <property type="component" value="Unassembled WGS sequence"/>
</dbReference>
<keyword evidence="2" id="KW-1185">Reference proteome</keyword>
<evidence type="ECO:0000313" key="2">
    <source>
        <dbReference type="Proteomes" id="UP000078541"/>
    </source>
</evidence>